<evidence type="ECO:0000313" key="1">
    <source>
        <dbReference type="EMBL" id="MFC5861614.1"/>
    </source>
</evidence>
<protein>
    <submittedName>
        <fullName evidence="1">Type IV pilus biogenesis protein PilM</fullName>
    </submittedName>
</protein>
<dbReference type="Gene3D" id="3.30.420.40">
    <property type="match status" value="2"/>
</dbReference>
<dbReference type="PANTHER" id="PTHR32432:SF3">
    <property type="entry name" value="ETHANOLAMINE UTILIZATION PROTEIN EUTJ"/>
    <property type="match status" value="1"/>
</dbReference>
<dbReference type="SUPFAM" id="SSF53067">
    <property type="entry name" value="Actin-like ATPase domain"/>
    <property type="match status" value="1"/>
</dbReference>
<dbReference type="RefSeq" id="WP_263337007.1">
    <property type="nucleotide sequence ID" value="NZ_JAGSYH010000004.1"/>
</dbReference>
<name>A0ABW1ECA5_9BACT</name>
<reference evidence="2" key="1">
    <citation type="journal article" date="2019" name="Int. J. Syst. Evol. Microbiol.">
        <title>The Global Catalogue of Microorganisms (GCM) 10K type strain sequencing project: providing services to taxonomists for standard genome sequencing and annotation.</title>
        <authorList>
            <consortium name="The Broad Institute Genomics Platform"/>
            <consortium name="The Broad Institute Genome Sequencing Center for Infectious Disease"/>
            <person name="Wu L."/>
            <person name="Ma J."/>
        </authorList>
    </citation>
    <scope>NUCLEOTIDE SEQUENCE [LARGE SCALE GENOMIC DNA]</scope>
    <source>
        <strain evidence="2">JCM 4087</strain>
    </source>
</reference>
<comment type="caution">
    <text evidence="1">The sequence shown here is derived from an EMBL/GenBank/DDBJ whole genome shotgun (WGS) entry which is preliminary data.</text>
</comment>
<dbReference type="EMBL" id="JBHSPH010000002">
    <property type="protein sequence ID" value="MFC5861614.1"/>
    <property type="molecule type" value="Genomic_DNA"/>
</dbReference>
<dbReference type="InterPro" id="IPR050696">
    <property type="entry name" value="FtsA/MreB"/>
</dbReference>
<gene>
    <name evidence="1" type="primary">pilM</name>
    <name evidence="1" type="ORF">ACFPT7_04870</name>
</gene>
<proteinExistence type="predicted"/>
<accession>A0ABW1ECA5</accession>
<keyword evidence="2" id="KW-1185">Reference proteome</keyword>
<evidence type="ECO:0000313" key="2">
    <source>
        <dbReference type="Proteomes" id="UP001596091"/>
    </source>
</evidence>
<sequence>MAGFRVPIGIAPGGRPAAACEISSEGVVAASMASGQLPVYAAESLPPASVEPSLNEGNIARTDAVTSTLRSALNRVQPKTKAVTVVVPDAAVRVFILDFDTFPAREEEAQAVLKVRLRKSVHFDVETAGISYQVLSLGSEIAGTQWRVLIAVIPSAVLTEYESAVRAAGYEPGAVMPSTLATLAAVDSQEALMAAHLSEKTLTTSIVSGDDILLYRMLELPDERETRKAEVQRAVAVASAFYEDKLQARPHRIFHSGMLSAVEFAELLDDPALSVSETVVKTGLGLSAAVGRHSIAGVTGALAGTVA</sequence>
<dbReference type="InterPro" id="IPR043129">
    <property type="entry name" value="ATPase_NBD"/>
</dbReference>
<dbReference type="Proteomes" id="UP001596091">
    <property type="component" value="Unassembled WGS sequence"/>
</dbReference>
<dbReference type="Gene3D" id="3.30.1490.300">
    <property type="match status" value="1"/>
</dbReference>
<organism evidence="1 2">
    <name type="scientific">Acidicapsa dinghuensis</name>
    <dbReference type="NCBI Taxonomy" id="2218256"/>
    <lineage>
        <taxon>Bacteria</taxon>
        <taxon>Pseudomonadati</taxon>
        <taxon>Acidobacteriota</taxon>
        <taxon>Terriglobia</taxon>
        <taxon>Terriglobales</taxon>
        <taxon>Acidobacteriaceae</taxon>
        <taxon>Acidicapsa</taxon>
    </lineage>
</organism>
<dbReference type="PANTHER" id="PTHR32432">
    <property type="entry name" value="CELL DIVISION PROTEIN FTSA-RELATED"/>
    <property type="match status" value="1"/>
</dbReference>